<evidence type="ECO:0000313" key="2">
    <source>
        <dbReference type="EMBL" id="ELY63521.1"/>
    </source>
</evidence>
<keyword evidence="1" id="KW-0812">Transmembrane</keyword>
<keyword evidence="3" id="KW-1185">Reference proteome</keyword>
<protein>
    <submittedName>
        <fullName evidence="2">Uncharacterized protein</fullName>
    </submittedName>
</protein>
<comment type="caution">
    <text evidence="2">The sequence shown here is derived from an EMBL/GenBank/DDBJ whole genome shotgun (WGS) entry which is preliminary data.</text>
</comment>
<evidence type="ECO:0000313" key="3">
    <source>
        <dbReference type="Proteomes" id="UP000011632"/>
    </source>
</evidence>
<feature type="transmembrane region" description="Helical" evidence="1">
    <location>
        <begin position="157"/>
        <end position="177"/>
    </location>
</feature>
<evidence type="ECO:0000256" key="1">
    <source>
        <dbReference type="SAM" id="Phobius"/>
    </source>
</evidence>
<dbReference type="RefSeq" id="WP_006432886.1">
    <property type="nucleotide sequence ID" value="NZ_AOID01000060.1"/>
</dbReference>
<dbReference type="Proteomes" id="UP000011632">
    <property type="component" value="Unassembled WGS sequence"/>
</dbReference>
<reference evidence="2 3" key="1">
    <citation type="journal article" date="2014" name="PLoS Genet.">
        <title>Phylogenetically driven sequencing of extremely halophilic archaea reveals strategies for static and dynamic osmo-response.</title>
        <authorList>
            <person name="Becker E.A."/>
            <person name="Seitzer P.M."/>
            <person name="Tritt A."/>
            <person name="Larsen D."/>
            <person name="Krusor M."/>
            <person name="Yao A.I."/>
            <person name="Wu D."/>
            <person name="Madern D."/>
            <person name="Eisen J.A."/>
            <person name="Darling A.E."/>
            <person name="Facciotti M.T."/>
        </authorList>
    </citation>
    <scope>NUCLEOTIDE SEQUENCE [LARGE SCALE GENOMIC DNA]</scope>
    <source>
        <strain evidence="2 3">JCM 10478</strain>
    </source>
</reference>
<name>L9XQ38_9EURY</name>
<feature type="transmembrane region" description="Helical" evidence="1">
    <location>
        <begin position="108"/>
        <end position="130"/>
    </location>
</feature>
<accession>L9XQ38</accession>
<proteinExistence type="predicted"/>
<dbReference type="EMBL" id="AOID01000060">
    <property type="protein sequence ID" value="ELY63521.1"/>
    <property type="molecule type" value="Genomic_DNA"/>
</dbReference>
<dbReference type="AlphaFoldDB" id="L9XQ38"/>
<organism evidence="2 3">
    <name type="scientific">Natrinema versiforme JCM 10478</name>
    <dbReference type="NCBI Taxonomy" id="1227496"/>
    <lineage>
        <taxon>Archaea</taxon>
        <taxon>Methanobacteriati</taxon>
        <taxon>Methanobacteriota</taxon>
        <taxon>Stenosarchaea group</taxon>
        <taxon>Halobacteria</taxon>
        <taxon>Halobacteriales</taxon>
        <taxon>Natrialbaceae</taxon>
        <taxon>Natrinema</taxon>
    </lineage>
</organism>
<feature type="transmembrane region" description="Helical" evidence="1">
    <location>
        <begin position="26"/>
        <end position="44"/>
    </location>
</feature>
<dbReference type="STRING" id="1227496.C489_18986"/>
<sequence>MAGTPDHHPTTAHPSIPAWLDRYTTLGLYGLLVGTGLCLIAFVTNPVPDPSFPWATLPESLRLPFEQPRIEHWPVTYTLGIWLWILGFPALFLAGYRRFGARTPFGSTTWLAGLPTLAMFGWTTYCRFFWPKLHPPTWNAPSYTFVCWLYCSSYDVVWSNAAYVIALLGIVATLLTIRHQDADEYVLLGFGFLALPLGLPALYEGYRRTTERQPEEL</sequence>
<keyword evidence="1" id="KW-0472">Membrane</keyword>
<gene>
    <name evidence="2" type="ORF">C489_18986</name>
</gene>
<feature type="transmembrane region" description="Helical" evidence="1">
    <location>
        <begin position="75"/>
        <end position="96"/>
    </location>
</feature>
<keyword evidence="1" id="KW-1133">Transmembrane helix</keyword>
<feature type="transmembrane region" description="Helical" evidence="1">
    <location>
        <begin position="184"/>
        <end position="203"/>
    </location>
</feature>
<dbReference type="OrthoDB" id="320857at2157"/>